<protein>
    <submittedName>
        <fullName evidence="8">Lysine-specific demethylase 5B isoform X1</fullName>
    </submittedName>
</protein>
<dbReference type="Pfam" id="PF01388">
    <property type="entry name" value="ARID"/>
    <property type="match status" value="1"/>
</dbReference>
<dbReference type="SMART" id="SM00558">
    <property type="entry name" value="JmjC"/>
    <property type="match status" value="1"/>
</dbReference>
<evidence type="ECO:0000256" key="3">
    <source>
        <dbReference type="ARBA" id="ARBA00022737"/>
    </source>
</evidence>
<evidence type="ECO:0000256" key="6">
    <source>
        <dbReference type="ARBA" id="ARBA00023242"/>
    </source>
</evidence>
<reference evidence="8" key="1">
    <citation type="submission" date="2025-08" db="UniProtKB">
        <authorList>
            <consortium name="RefSeq"/>
        </authorList>
    </citation>
    <scope>IDENTIFICATION</scope>
</reference>
<dbReference type="InterPro" id="IPR036431">
    <property type="entry name" value="ARID_dom_sf"/>
</dbReference>
<sequence>MGKGRPRAVEKGVPGHSSAVSSSGALNIPQAPVFYPTEEEFKDPLEFIYKIRPEAEPYGICRIVPPKSWKPPFALDLESFTFPTKTQAIHQLQARVAACDPKTFELEYNRFLEYHSGKRQKKRVVFEGEELDLCKLFNAVKRYGGYDKVVKEKKWAEVFRFVRSVGKISECSKHVLCQLYREHLYDYEVYHSQSNHDKSVKRYKKGICGNGKSIQGSVVSSSKKRRRNSGGERTKVGTLEKQDDLDQICEQCRSGLHGEVMLLCDRCNKGWHIYCLSPPLKKVPPGNWYCLECVNSDKDSFGFVPGKHFSLDAFRRLADRAKRKWFGSACVSRLQIEKRFWEIVEGSVGEVEVLYGSDLDTSIYGSGFPRVNDPRPTSVEVEVWNEYCASPWNLNNLPKLQGSVLRAVHHNIAGVMVPWLYIGMLFSSFCWHFEDHCFYSMNYLHWGEPKCWYSVPGSEAHSFEQVMKNCLPDLFDAQPDLLFQLVTMLNPSVLQENGVPVYSVLQEPGNFVITFPRSYHGGFNFGLNCAEAVNFAPADWLPHGGFGAELYRSYHKAAVLSHEELLYVVAKQGDCGSKVSPFLKKELLRVFSKEKTWRERLWRDGIICTSPMTPRRHPEYVGTEEDPSCIICQQYLFLSAVVCSCRPSAFVCLEHWEHLCECSPSKHRLLYRHTLAELNDLVLMLDKCNLEESPQNRTIRKHLPSSNESNSVMKKIRGGHATHVQLAEQWVLNSHKILQAPFSSAAYVNALKDAEQFLWGGSEMDQVRNMAKNLIEARKWAEEVINCLSKVETCLHHCKNDIGKVSLGFVENLLNYDPLPCNEPGYFKLKAYAEDARILVGEIESALSISSHVSIAHLGKLYSRASELPVYVEESTKLAGEISSAKVWSESVRQCITEKRSAAVDIDVLYKLKSEMLELRVELPETELLLDLLRNMESWQIRCSEILKGPISLKELEVLLQELNHFSICVPELKLLRQYHNDAVTWISHFHDFIVNARGREDQKCVVQELTCILEAGKLLRVQVDELPFVEEELKKACCREKALQACATKMPLDFIEEVIAEAVMLQIDNENIFVDVSRVLAAASSWEERSKHILGSKAQMSEFEDAIRISGTIFAILPSLNDIEHALSMAKSWISNSQPFLLSSLSAGQASSSSLKVDALKDLVAQSKFLKVDLQEPAMLLNLLNDCEAWQNDACTLLECTTALYSTQNIDIGVVNDLTVKIEKLLTGIKSATTAGLSLGFDFYEIPKLQNTSCILQWCLKAFSFCSGAPLLEDVERLMKDSENLCATFASSCLGSVLIKGARWLWEALSVFPHSSTQRRCKLSDVEEVLEETQRIEVPFPIVAARLVNAIEKHKSWQEQVHAFFNSKFGEQSWSVLVQLKELGESNAFSCPELDLVASEINKVENWFLRCKNIIGPLVYGVNPLLNALIKIKHTLDGSLYIYGNSKNCEEKAFCACCCSDVKEESIACVTCKDCYHPSCLISTDSNTSAAKEAICPFCLFMESGTVPRNGDIPLISKGKRPELNMLIELSNAAKDLHLRIDEKDMIQQLVEKALACKACLSEIVDSALAHSDKDLRSITEKLLIALKAVSMAGIYDKHGSCNLELAIERNKWKIRVKKLLENSQKPLIQQIHRLWKEGLAISIPSEDQFMKKLVEVKSIGMIWADRAKKVAMDSGALGLDKVFKLITEGENLPVYFEKELKLLRARSALHCICRKPYDQRAMIACNRCDEWYHFDCVNLHPPPPKTYLCPACEPCSEEAMPLSAVTKYEERLNGFNDGGPRTPPPRLAILRKRNPKKVRSNLQRKILVASDLSDILRCSSEIDYLWWRNRKPLRRTARKRARLDSLSSFLHI</sequence>
<keyword evidence="2" id="KW-0479">Metal-binding</keyword>
<dbReference type="Pfam" id="PF02928">
    <property type="entry name" value="zf-C5HC2"/>
    <property type="match status" value="1"/>
</dbReference>
<dbReference type="SMART" id="SM00545">
    <property type="entry name" value="JmjN"/>
    <property type="match status" value="1"/>
</dbReference>
<evidence type="ECO:0000256" key="5">
    <source>
        <dbReference type="ARBA" id="ARBA00022833"/>
    </source>
</evidence>
<keyword evidence="7" id="KW-1185">Reference proteome</keyword>
<dbReference type="GO" id="GO:0005634">
    <property type="term" value="C:nucleus"/>
    <property type="evidence" value="ECO:0000318"/>
    <property type="project" value="GO_Central"/>
</dbReference>
<proteinExistence type="predicted"/>
<dbReference type="InterPro" id="IPR003349">
    <property type="entry name" value="JmjN"/>
</dbReference>
<dbReference type="InterPro" id="IPR004198">
    <property type="entry name" value="Znf_C5HC2"/>
</dbReference>
<dbReference type="RefSeq" id="XP_010255403.1">
    <property type="nucleotide sequence ID" value="XM_010257101.2"/>
</dbReference>
<accession>A0A1U8A1C0</accession>
<dbReference type="CDD" id="cd16100">
    <property type="entry name" value="ARID"/>
    <property type="match status" value="1"/>
</dbReference>
<dbReference type="Pfam" id="PF00628">
    <property type="entry name" value="PHD"/>
    <property type="match status" value="2"/>
</dbReference>
<dbReference type="CDD" id="cd15543">
    <property type="entry name" value="PHD_RSF1"/>
    <property type="match status" value="1"/>
</dbReference>
<dbReference type="STRING" id="4432.A0A1U8A1C0"/>
<dbReference type="InterPro" id="IPR011011">
    <property type="entry name" value="Znf_FYVE_PHD"/>
</dbReference>
<dbReference type="Gene3D" id="3.30.40.10">
    <property type="entry name" value="Zinc/RING finger domain, C3HC4 (zinc finger)"/>
    <property type="match status" value="2"/>
</dbReference>
<dbReference type="SMART" id="SM00501">
    <property type="entry name" value="BRIGHT"/>
    <property type="match status" value="1"/>
</dbReference>
<dbReference type="InterPro" id="IPR003347">
    <property type="entry name" value="JmjC_dom"/>
</dbReference>
<dbReference type="SUPFAM" id="SSF57903">
    <property type="entry name" value="FYVE/PHD zinc finger"/>
    <property type="match status" value="2"/>
</dbReference>
<dbReference type="PROSITE" id="PS01359">
    <property type="entry name" value="ZF_PHD_1"/>
    <property type="match status" value="2"/>
</dbReference>
<dbReference type="FunFam" id="2.60.120.650:FF:000042">
    <property type="entry name" value="Transcription factor jumonji (JmjC) domain-containing protein"/>
    <property type="match status" value="1"/>
</dbReference>
<dbReference type="PROSITE" id="PS51184">
    <property type="entry name" value="JMJC"/>
    <property type="match status" value="1"/>
</dbReference>
<evidence type="ECO:0000256" key="2">
    <source>
        <dbReference type="ARBA" id="ARBA00022723"/>
    </source>
</evidence>
<dbReference type="PANTHER" id="PTHR10694:SF133">
    <property type="entry name" value="LYSINE-SPECIFIC DEMETHYLASE JMJ17"/>
    <property type="match status" value="1"/>
</dbReference>
<evidence type="ECO:0000256" key="1">
    <source>
        <dbReference type="ARBA" id="ARBA00004123"/>
    </source>
</evidence>
<dbReference type="Pfam" id="PF02373">
    <property type="entry name" value="JmjC"/>
    <property type="match status" value="1"/>
</dbReference>
<dbReference type="OMA" id="LWAGHEM"/>
<dbReference type="SMART" id="SM01014">
    <property type="entry name" value="ARID"/>
    <property type="match status" value="1"/>
</dbReference>
<dbReference type="Pfam" id="PF02375">
    <property type="entry name" value="JmjN"/>
    <property type="match status" value="1"/>
</dbReference>
<dbReference type="eggNOG" id="KOG1246">
    <property type="taxonomic scope" value="Eukaryota"/>
</dbReference>
<dbReference type="InterPro" id="IPR019786">
    <property type="entry name" value="Zinc_finger_PHD-type_CS"/>
</dbReference>
<dbReference type="SMART" id="SM00249">
    <property type="entry name" value="PHD"/>
    <property type="match status" value="3"/>
</dbReference>
<dbReference type="InterPro" id="IPR001965">
    <property type="entry name" value="Znf_PHD"/>
</dbReference>
<dbReference type="Proteomes" id="UP000189703">
    <property type="component" value="Unplaced"/>
</dbReference>
<evidence type="ECO:0000313" key="7">
    <source>
        <dbReference type="Proteomes" id="UP000189703"/>
    </source>
</evidence>
<dbReference type="InterPro" id="IPR013083">
    <property type="entry name" value="Znf_RING/FYVE/PHD"/>
</dbReference>
<dbReference type="PROSITE" id="PS51011">
    <property type="entry name" value="ARID"/>
    <property type="match status" value="1"/>
</dbReference>
<organism evidence="7 8">
    <name type="scientific">Nelumbo nucifera</name>
    <name type="common">Sacred lotus</name>
    <dbReference type="NCBI Taxonomy" id="4432"/>
    <lineage>
        <taxon>Eukaryota</taxon>
        <taxon>Viridiplantae</taxon>
        <taxon>Streptophyta</taxon>
        <taxon>Embryophyta</taxon>
        <taxon>Tracheophyta</taxon>
        <taxon>Spermatophyta</taxon>
        <taxon>Magnoliopsida</taxon>
        <taxon>Proteales</taxon>
        <taxon>Nelumbonaceae</taxon>
        <taxon>Nelumbo</taxon>
    </lineage>
</organism>
<keyword evidence="3" id="KW-0677">Repeat</keyword>
<dbReference type="GO" id="GO:0010468">
    <property type="term" value="P:regulation of gene expression"/>
    <property type="evidence" value="ECO:0000318"/>
    <property type="project" value="GO_Central"/>
</dbReference>
<keyword evidence="6" id="KW-0539">Nucleus</keyword>
<dbReference type="PROSITE" id="PS50016">
    <property type="entry name" value="ZF_PHD_2"/>
    <property type="match status" value="2"/>
</dbReference>
<gene>
    <name evidence="8" type="primary">LOC104596082</name>
</gene>
<dbReference type="GeneID" id="104596082"/>
<dbReference type="GO" id="GO:0032452">
    <property type="term" value="F:histone demethylase activity"/>
    <property type="evidence" value="ECO:0000318"/>
    <property type="project" value="GO_Central"/>
</dbReference>
<dbReference type="FunFam" id="2.60.120.650:FF:000078">
    <property type="entry name" value="Predicted protein"/>
    <property type="match status" value="1"/>
</dbReference>
<comment type="subcellular location">
    <subcellularLocation>
        <location evidence="1">Nucleus</location>
    </subcellularLocation>
</comment>
<dbReference type="PROSITE" id="PS51183">
    <property type="entry name" value="JMJN"/>
    <property type="match status" value="1"/>
</dbReference>
<dbReference type="SUPFAM" id="SSF46774">
    <property type="entry name" value="ARID-like"/>
    <property type="match status" value="1"/>
</dbReference>
<dbReference type="InterPro" id="IPR013637">
    <property type="entry name" value="Lys_sp_deMease-like_dom"/>
</dbReference>
<dbReference type="Pfam" id="PF08429">
    <property type="entry name" value="PLU-1"/>
    <property type="match status" value="2"/>
</dbReference>
<keyword evidence="5" id="KW-0862">Zinc</keyword>
<dbReference type="GO" id="GO:0006338">
    <property type="term" value="P:chromatin remodeling"/>
    <property type="evidence" value="ECO:0000318"/>
    <property type="project" value="GO_Central"/>
</dbReference>
<evidence type="ECO:0000313" key="8">
    <source>
        <dbReference type="RefSeq" id="XP_010255403.1"/>
    </source>
</evidence>
<dbReference type="InterPro" id="IPR019787">
    <property type="entry name" value="Znf_PHD-finger"/>
</dbReference>
<keyword evidence="4" id="KW-0863">Zinc-finger</keyword>
<dbReference type="InterPro" id="IPR001606">
    <property type="entry name" value="ARID_dom"/>
</dbReference>
<dbReference type="Gene3D" id="2.60.120.650">
    <property type="entry name" value="Cupin"/>
    <property type="match status" value="2"/>
</dbReference>
<dbReference type="KEGG" id="nnu:104596082"/>
<dbReference type="OrthoDB" id="1678912at2759"/>
<name>A0A1U8A1C0_NELNU</name>
<dbReference type="SUPFAM" id="SSF51197">
    <property type="entry name" value="Clavaminate synthase-like"/>
    <property type="match status" value="1"/>
</dbReference>
<dbReference type="GO" id="GO:0008270">
    <property type="term" value="F:zinc ion binding"/>
    <property type="evidence" value="ECO:0007669"/>
    <property type="project" value="UniProtKB-KW"/>
</dbReference>
<dbReference type="GO" id="GO:0000785">
    <property type="term" value="C:chromatin"/>
    <property type="evidence" value="ECO:0000318"/>
    <property type="project" value="GO_Central"/>
</dbReference>
<dbReference type="GO" id="GO:0003677">
    <property type="term" value="F:DNA binding"/>
    <property type="evidence" value="ECO:0007669"/>
    <property type="project" value="InterPro"/>
</dbReference>
<evidence type="ECO:0000256" key="4">
    <source>
        <dbReference type="ARBA" id="ARBA00022771"/>
    </source>
</evidence>
<dbReference type="PANTHER" id="PTHR10694">
    <property type="entry name" value="LYSINE-SPECIFIC DEMETHYLASE"/>
    <property type="match status" value="1"/>
</dbReference>